<evidence type="ECO:0000313" key="2">
    <source>
        <dbReference type="EMBL" id="SFV36135.1"/>
    </source>
</evidence>
<accession>A0A1I7NNC0</accession>
<name>A0A1I7NNC0_9HYPH</name>
<dbReference type="EMBL" id="FPCK01000002">
    <property type="protein sequence ID" value="SFV36135.1"/>
    <property type="molecule type" value="Genomic_DNA"/>
</dbReference>
<dbReference type="STRING" id="429728.SAMN05216456_2346"/>
<organism evidence="2 3">
    <name type="scientific">Devosia crocina</name>
    <dbReference type="NCBI Taxonomy" id="429728"/>
    <lineage>
        <taxon>Bacteria</taxon>
        <taxon>Pseudomonadati</taxon>
        <taxon>Pseudomonadota</taxon>
        <taxon>Alphaproteobacteria</taxon>
        <taxon>Hyphomicrobiales</taxon>
        <taxon>Devosiaceae</taxon>
        <taxon>Devosia</taxon>
    </lineage>
</organism>
<sequence length="87" mass="8634">MSDRFEGSVAGLSSPASHAFAVTPSDGVDLPELTRAVYVGGSGSLVATLSSGSTATFSGLIGGTILPMRIRRIHASGTTATALVGLV</sequence>
<reference evidence="2 3" key="1">
    <citation type="submission" date="2016-10" db="EMBL/GenBank/DDBJ databases">
        <authorList>
            <person name="de Groot N.N."/>
        </authorList>
    </citation>
    <scope>NUCLEOTIDE SEQUENCE [LARGE SCALE GENOMIC DNA]</scope>
    <source>
        <strain evidence="2 3">IPL20</strain>
    </source>
</reference>
<feature type="region of interest" description="Disordered" evidence="1">
    <location>
        <begin position="1"/>
        <end position="27"/>
    </location>
</feature>
<protein>
    <submittedName>
        <fullName evidence="2">Uncharacterized protein</fullName>
    </submittedName>
</protein>
<dbReference type="OrthoDB" id="7916272at2"/>
<dbReference type="AlphaFoldDB" id="A0A1I7NNC0"/>
<gene>
    <name evidence="2" type="ORF">SAMN05216456_2346</name>
</gene>
<proteinExistence type="predicted"/>
<dbReference type="Proteomes" id="UP000199074">
    <property type="component" value="Unassembled WGS sequence"/>
</dbReference>
<evidence type="ECO:0000256" key="1">
    <source>
        <dbReference type="SAM" id="MobiDB-lite"/>
    </source>
</evidence>
<dbReference type="RefSeq" id="WP_092425333.1">
    <property type="nucleotide sequence ID" value="NZ_FPCK01000002.1"/>
</dbReference>
<evidence type="ECO:0000313" key="3">
    <source>
        <dbReference type="Proteomes" id="UP000199074"/>
    </source>
</evidence>
<keyword evidence="3" id="KW-1185">Reference proteome</keyword>